<dbReference type="InterPro" id="IPR013325">
    <property type="entry name" value="RNA_pol_sigma_r2"/>
</dbReference>
<evidence type="ECO:0000313" key="6">
    <source>
        <dbReference type="EMBL" id="ANB16241.1"/>
    </source>
</evidence>
<feature type="domain" description="RNA polymerase sigma-70 ECF-like HTH" evidence="5">
    <location>
        <begin position="11"/>
        <end position="187"/>
    </location>
</feature>
<protein>
    <submittedName>
        <fullName evidence="6">RNA polymerase sigma factor</fullName>
    </submittedName>
</protein>
<accession>A0A167G7V7</accession>
<dbReference type="Pfam" id="PF07638">
    <property type="entry name" value="Sigma70_ECF"/>
    <property type="match status" value="1"/>
</dbReference>
<dbReference type="InterPro" id="IPR013324">
    <property type="entry name" value="RNA_pol_sigma_r3/r4-like"/>
</dbReference>
<evidence type="ECO:0000259" key="5">
    <source>
        <dbReference type="Pfam" id="PF07638"/>
    </source>
</evidence>
<reference evidence="6 7" key="1">
    <citation type="submission" date="2016-04" db="EMBL/GenBank/DDBJ databases">
        <title>Complete genome sequence of Dokdonella koreensis DS-123T.</title>
        <authorList>
            <person name="Kim J.F."/>
            <person name="Lee H."/>
            <person name="Kwak M.-J."/>
        </authorList>
    </citation>
    <scope>NUCLEOTIDE SEQUENCE [LARGE SCALE GENOMIC DNA]</scope>
    <source>
        <strain evidence="6 7">DS-123</strain>
    </source>
</reference>
<dbReference type="Proteomes" id="UP000076830">
    <property type="component" value="Chromosome"/>
</dbReference>
<comment type="similarity">
    <text evidence="1">Belongs to the sigma-70 factor family. ECF subfamily.</text>
</comment>
<evidence type="ECO:0000256" key="2">
    <source>
        <dbReference type="ARBA" id="ARBA00023015"/>
    </source>
</evidence>
<dbReference type="STRING" id="1300342.I596_202"/>
<name>A0A167G7V7_9GAMM</name>
<keyword evidence="2" id="KW-0805">Transcription regulation</keyword>
<dbReference type="SUPFAM" id="SSF88659">
    <property type="entry name" value="Sigma3 and sigma4 domains of RNA polymerase sigma factors"/>
    <property type="match status" value="1"/>
</dbReference>
<dbReference type="PANTHER" id="PTHR43133">
    <property type="entry name" value="RNA POLYMERASE ECF-TYPE SIGMA FACTO"/>
    <property type="match status" value="1"/>
</dbReference>
<dbReference type="InterPro" id="IPR039425">
    <property type="entry name" value="RNA_pol_sigma-70-like"/>
</dbReference>
<dbReference type="InterPro" id="IPR011517">
    <property type="entry name" value="RNA_pol_sigma70_ECF-like"/>
</dbReference>
<dbReference type="Gene3D" id="1.10.10.10">
    <property type="entry name" value="Winged helix-like DNA-binding domain superfamily/Winged helix DNA-binding domain"/>
    <property type="match status" value="1"/>
</dbReference>
<sequence length="192" mass="21738">MTAMHPSAHDEDITRLLRQARDGEREAWAHLLQCTYGDLKRLAHRMLSRDASAPTLNTTGLLNEWYLRFSHAEGVPESRRHFFALSAKIMRQVMCSYARERLAIKRGGEWQRVDLGELDARADAESLGFVALDQALDALAAENEALVRVVECRFFAGMSEVETAEAVGVSLRSVQRLWFQARAQLAQLLEPR</sequence>
<dbReference type="GO" id="GO:0006352">
    <property type="term" value="P:DNA-templated transcription initiation"/>
    <property type="evidence" value="ECO:0007669"/>
    <property type="project" value="InterPro"/>
</dbReference>
<keyword evidence="4" id="KW-0804">Transcription</keyword>
<dbReference type="InterPro" id="IPR053812">
    <property type="entry name" value="HTH_Sigma70_ECF-like"/>
</dbReference>
<dbReference type="KEGG" id="dko:I596_202"/>
<proteinExistence type="inferred from homology"/>
<evidence type="ECO:0000256" key="3">
    <source>
        <dbReference type="ARBA" id="ARBA00023082"/>
    </source>
</evidence>
<dbReference type="SUPFAM" id="SSF88946">
    <property type="entry name" value="Sigma2 domain of RNA polymerase sigma factors"/>
    <property type="match status" value="1"/>
</dbReference>
<evidence type="ECO:0000313" key="7">
    <source>
        <dbReference type="Proteomes" id="UP000076830"/>
    </source>
</evidence>
<dbReference type="GO" id="GO:0016987">
    <property type="term" value="F:sigma factor activity"/>
    <property type="evidence" value="ECO:0007669"/>
    <property type="project" value="UniProtKB-KW"/>
</dbReference>
<keyword evidence="3" id="KW-0731">Sigma factor</keyword>
<dbReference type="PANTHER" id="PTHR43133:SF39">
    <property type="entry name" value="SIMILAR TO RNA POLYMERASE SIGMA-E FACTOR"/>
    <property type="match status" value="1"/>
</dbReference>
<keyword evidence="7" id="KW-1185">Reference proteome</keyword>
<dbReference type="EMBL" id="CP015249">
    <property type="protein sequence ID" value="ANB16241.1"/>
    <property type="molecule type" value="Genomic_DNA"/>
</dbReference>
<dbReference type="NCBIfam" id="TIGR02999">
    <property type="entry name" value="Sig-70_X6"/>
    <property type="match status" value="1"/>
</dbReference>
<evidence type="ECO:0000256" key="1">
    <source>
        <dbReference type="ARBA" id="ARBA00010641"/>
    </source>
</evidence>
<dbReference type="AlphaFoldDB" id="A0A167G7V7"/>
<dbReference type="InterPro" id="IPR036388">
    <property type="entry name" value="WH-like_DNA-bd_sf"/>
</dbReference>
<gene>
    <name evidence="6" type="ORF">I596_202</name>
</gene>
<evidence type="ECO:0000256" key="4">
    <source>
        <dbReference type="ARBA" id="ARBA00023163"/>
    </source>
</evidence>
<organism evidence="6 7">
    <name type="scientific">Dokdonella koreensis DS-123</name>
    <dbReference type="NCBI Taxonomy" id="1300342"/>
    <lineage>
        <taxon>Bacteria</taxon>
        <taxon>Pseudomonadati</taxon>
        <taxon>Pseudomonadota</taxon>
        <taxon>Gammaproteobacteria</taxon>
        <taxon>Lysobacterales</taxon>
        <taxon>Rhodanobacteraceae</taxon>
        <taxon>Dokdonella</taxon>
    </lineage>
</organism>